<dbReference type="InterPro" id="IPR051603">
    <property type="entry name" value="Zinc-ADH_QOR/CCCR"/>
</dbReference>
<dbReference type="InterPro" id="IPR013149">
    <property type="entry name" value="ADH-like_C"/>
</dbReference>
<dbReference type="Proteomes" id="UP000464378">
    <property type="component" value="Chromosome"/>
</dbReference>
<dbReference type="AlphaFoldDB" id="A0A6C2YMC4"/>
<reference evidence="3" key="1">
    <citation type="submission" date="2019-04" db="EMBL/GenBank/DDBJ databases">
        <authorList>
            <consortium name="Science for Life Laboratories"/>
        </authorList>
    </citation>
    <scope>NUCLEOTIDE SEQUENCE</scope>
    <source>
        <strain evidence="3">MBLW1</strain>
    </source>
</reference>
<evidence type="ECO:0000259" key="2">
    <source>
        <dbReference type="SMART" id="SM00829"/>
    </source>
</evidence>
<evidence type="ECO:0000313" key="4">
    <source>
        <dbReference type="Proteomes" id="UP000464378"/>
    </source>
</evidence>
<dbReference type="SUPFAM" id="SSF50129">
    <property type="entry name" value="GroES-like"/>
    <property type="match status" value="1"/>
</dbReference>
<dbReference type="SMART" id="SM00829">
    <property type="entry name" value="PKS_ER"/>
    <property type="match status" value="1"/>
</dbReference>
<dbReference type="FunCoup" id="A0A6C2YMC4">
    <property type="interactions" value="463"/>
</dbReference>
<feature type="domain" description="Enoyl reductase (ER)" evidence="2">
    <location>
        <begin position="10"/>
        <end position="329"/>
    </location>
</feature>
<evidence type="ECO:0000256" key="1">
    <source>
        <dbReference type="ARBA" id="ARBA00022857"/>
    </source>
</evidence>
<evidence type="ECO:0000313" key="3">
    <source>
        <dbReference type="EMBL" id="VIP02507.1"/>
    </source>
</evidence>
<dbReference type="SUPFAM" id="SSF51735">
    <property type="entry name" value="NAD(P)-binding Rossmann-fold domains"/>
    <property type="match status" value="1"/>
</dbReference>
<dbReference type="RefSeq" id="WP_162657677.1">
    <property type="nucleotide sequence ID" value="NZ_LR593887.1"/>
</dbReference>
<dbReference type="EMBL" id="LR593887">
    <property type="protein sequence ID" value="VTS01609.1"/>
    <property type="molecule type" value="Genomic_DNA"/>
</dbReference>
<dbReference type="Pfam" id="PF08240">
    <property type="entry name" value="ADH_N"/>
    <property type="match status" value="1"/>
</dbReference>
<dbReference type="InterPro" id="IPR013154">
    <property type="entry name" value="ADH-like_N"/>
</dbReference>
<dbReference type="Gene3D" id="3.40.50.720">
    <property type="entry name" value="NAD(P)-binding Rossmann-like Domain"/>
    <property type="match status" value="1"/>
</dbReference>
<dbReference type="InterPro" id="IPR036291">
    <property type="entry name" value="NAD(P)-bd_dom_sf"/>
</dbReference>
<dbReference type="CDD" id="cd08253">
    <property type="entry name" value="zeta_crystallin"/>
    <property type="match status" value="1"/>
</dbReference>
<dbReference type="Pfam" id="PF00107">
    <property type="entry name" value="ADH_zinc_N"/>
    <property type="match status" value="1"/>
</dbReference>
<keyword evidence="4" id="KW-1185">Reference proteome</keyword>
<dbReference type="InterPro" id="IPR011032">
    <property type="entry name" value="GroES-like_sf"/>
</dbReference>
<protein>
    <recommendedName>
        <fullName evidence="2">Enoyl reductase (ER) domain-containing protein</fullName>
    </recommendedName>
</protein>
<accession>A0A6C2YMC4</accession>
<dbReference type="InParanoid" id="A0A6C2YMC4"/>
<sequence length="331" mass="35144">MKAAIIRATGGPEVLELTEVPTPEPQPGQVRVRIRASAINPIDTYIRSGMVALSLPLPAILGCDFAGEVDAVGEGVTQFQVGQRVWGSNQGLAGRSGTLCEYACIGTEWVYPTPDAIRDRDMAALALVGITAHLGLFACANLQPGETVFVNGGTGGVGSMVVQMAKAAGAAVITSVGSSEKAKLARELGADEVILYKEENIYQGVASRTGGKGVSVWYETQREPDLLQTVPVMQPRGRIILMAGRQSQATLPVGPFYVKNLAILGFAMFNFTAQEQRLCADQIQTWIREGKLKALVGLELPLEQAAEGHRVQEANSMQKAGTLSGKIVIIP</sequence>
<dbReference type="GO" id="GO:0016491">
    <property type="term" value="F:oxidoreductase activity"/>
    <property type="evidence" value="ECO:0007669"/>
    <property type="project" value="InterPro"/>
</dbReference>
<keyword evidence="1" id="KW-0521">NADP</keyword>
<dbReference type="EMBL" id="LR586016">
    <property type="protein sequence ID" value="VIP02507.1"/>
    <property type="molecule type" value="Genomic_DNA"/>
</dbReference>
<dbReference type="KEGG" id="tim:GMBLW1_14530"/>
<name>A0A6C2YMC4_9BACT</name>
<proteinExistence type="predicted"/>
<dbReference type="InterPro" id="IPR020843">
    <property type="entry name" value="ER"/>
</dbReference>
<dbReference type="PANTHER" id="PTHR44154:SF1">
    <property type="entry name" value="QUINONE OXIDOREDUCTASE"/>
    <property type="match status" value="1"/>
</dbReference>
<dbReference type="PANTHER" id="PTHR44154">
    <property type="entry name" value="QUINONE OXIDOREDUCTASE"/>
    <property type="match status" value="1"/>
</dbReference>
<dbReference type="Gene3D" id="3.90.180.10">
    <property type="entry name" value="Medium-chain alcohol dehydrogenases, catalytic domain"/>
    <property type="match status" value="1"/>
</dbReference>
<organism evidence="3">
    <name type="scientific">Tuwongella immobilis</name>
    <dbReference type="NCBI Taxonomy" id="692036"/>
    <lineage>
        <taxon>Bacteria</taxon>
        <taxon>Pseudomonadati</taxon>
        <taxon>Planctomycetota</taxon>
        <taxon>Planctomycetia</taxon>
        <taxon>Gemmatales</taxon>
        <taxon>Gemmataceae</taxon>
        <taxon>Tuwongella</taxon>
    </lineage>
</organism>
<gene>
    <name evidence="3" type="ORF">GMBLW1_14530</name>
</gene>